<evidence type="ECO:0000256" key="1">
    <source>
        <dbReference type="SAM" id="MobiDB-lite"/>
    </source>
</evidence>
<sequence length="239" mass="26644">MESSARQSPTVVFPFKAGFVFCGLKVNQCKSIGQSPYSSDYRRQLTGFIWQMCLKQAVGMCNFVSWKESSASPRFCASLQKQFISTYAMEMFYTSRGQQEHELHEADRKRWALFYEAVTRADNMSHITTVSVANGANCAPAGTNANVTLTRLPVSTSKLPVRSSVKMVRTFAKVNSADDDVALKARVNGQPSSHGFASRLPTRQQVSSEVNMDRVTSTRSSFSQIPRRVRSRSTVITQL</sequence>
<name>A0A5S6QTP4_TRIMR</name>
<evidence type="ECO:0000313" key="2">
    <source>
        <dbReference type="Proteomes" id="UP000046395"/>
    </source>
</evidence>
<reference evidence="3" key="1">
    <citation type="submission" date="2019-12" db="UniProtKB">
        <authorList>
            <consortium name="WormBaseParasite"/>
        </authorList>
    </citation>
    <scope>IDENTIFICATION</scope>
</reference>
<dbReference type="WBParaSite" id="TMUE_2000010585.1">
    <property type="protein sequence ID" value="TMUE_2000010585.1"/>
    <property type="gene ID" value="WBGene00289054"/>
</dbReference>
<dbReference type="AlphaFoldDB" id="A0A5S6QTP4"/>
<dbReference type="Proteomes" id="UP000046395">
    <property type="component" value="Unassembled WGS sequence"/>
</dbReference>
<evidence type="ECO:0000313" key="3">
    <source>
        <dbReference type="WBParaSite" id="TMUE_2000010585.1"/>
    </source>
</evidence>
<accession>A0A5S6QTP4</accession>
<keyword evidence="2" id="KW-1185">Reference proteome</keyword>
<feature type="region of interest" description="Disordered" evidence="1">
    <location>
        <begin position="190"/>
        <end position="226"/>
    </location>
</feature>
<organism evidence="2 3">
    <name type="scientific">Trichuris muris</name>
    <name type="common">Mouse whipworm</name>
    <dbReference type="NCBI Taxonomy" id="70415"/>
    <lineage>
        <taxon>Eukaryota</taxon>
        <taxon>Metazoa</taxon>
        <taxon>Ecdysozoa</taxon>
        <taxon>Nematoda</taxon>
        <taxon>Enoplea</taxon>
        <taxon>Dorylaimia</taxon>
        <taxon>Trichinellida</taxon>
        <taxon>Trichuridae</taxon>
        <taxon>Trichuris</taxon>
    </lineage>
</organism>
<feature type="compositionally biased region" description="Polar residues" evidence="1">
    <location>
        <begin position="190"/>
        <end position="224"/>
    </location>
</feature>
<proteinExistence type="predicted"/>
<protein>
    <submittedName>
        <fullName evidence="3">Uncharacterized protein</fullName>
    </submittedName>
</protein>